<organism evidence="1 2">
    <name type="scientific">Phytophthora ramorum</name>
    <name type="common">Sudden oak death agent</name>
    <dbReference type="NCBI Taxonomy" id="164328"/>
    <lineage>
        <taxon>Eukaryota</taxon>
        <taxon>Sar</taxon>
        <taxon>Stramenopiles</taxon>
        <taxon>Oomycota</taxon>
        <taxon>Peronosporomycetes</taxon>
        <taxon>Peronosporales</taxon>
        <taxon>Peronosporaceae</taxon>
        <taxon>Phytophthora</taxon>
    </lineage>
</organism>
<protein>
    <submittedName>
        <fullName evidence="1">Uncharacterized protein</fullName>
    </submittedName>
</protein>
<evidence type="ECO:0000313" key="2">
    <source>
        <dbReference type="Proteomes" id="UP000005238"/>
    </source>
</evidence>
<reference evidence="2" key="1">
    <citation type="journal article" date="2006" name="Science">
        <title>Phytophthora genome sequences uncover evolutionary origins and mechanisms of pathogenesis.</title>
        <authorList>
            <person name="Tyler B.M."/>
            <person name="Tripathy S."/>
            <person name="Zhang X."/>
            <person name="Dehal P."/>
            <person name="Jiang R.H."/>
            <person name="Aerts A."/>
            <person name="Arredondo F.D."/>
            <person name="Baxter L."/>
            <person name="Bensasson D."/>
            <person name="Beynon J.L."/>
            <person name="Chapman J."/>
            <person name="Damasceno C.M."/>
            <person name="Dorrance A.E."/>
            <person name="Dou D."/>
            <person name="Dickerman A.W."/>
            <person name="Dubchak I.L."/>
            <person name="Garbelotto M."/>
            <person name="Gijzen M."/>
            <person name="Gordon S.G."/>
            <person name="Govers F."/>
            <person name="Grunwald N.J."/>
            <person name="Huang W."/>
            <person name="Ivors K.L."/>
            <person name="Jones R.W."/>
            <person name="Kamoun S."/>
            <person name="Krampis K."/>
            <person name="Lamour K.H."/>
            <person name="Lee M.K."/>
            <person name="McDonald W.H."/>
            <person name="Medina M."/>
            <person name="Meijer H.J."/>
            <person name="Nordberg E.K."/>
            <person name="Maclean D.J."/>
            <person name="Ospina-Giraldo M.D."/>
            <person name="Morris P.F."/>
            <person name="Phuntumart V."/>
            <person name="Putnam N.H."/>
            <person name="Rash S."/>
            <person name="Rose J.K."/>
            <person name="Sakihama Y."/>
            <person name="Salamov A.A."/>
            <person name="Savidor A."/>
            <person name="Scheuring C.F."/>
            <person name="Smith B.M."/>
            <person name="Sobral B.W."/>
            <person name="Terry A."/>
            <person name="Torto-Alalibo T.A."/>
            <person name="Win J."/>
            <person name="Xu Z."/>
            <person name="Zhang H."/>
            <person name="Grigoriev I.V."/>
            <person name="Rokhsar D.S."/>
            <person name="Boore J.L."/>
        </authorList>
    </citation>
    <scope>NUCLEOTIDE SEQUENCE [LARGE SCALE GENOMIC DNA]</scope>
    <source>
        <strain evidence="2">Pr102</strain>
    </source>
</reference>
<dbReference type="VEuPathDB" id="FungiDB:KRP22_12026"/>
<dbReference type="VEuPathDB" id="FungiDB:KRP23_6926"/>
<dbReference type="EMBL" id="DS566002">
    <property type="status" value="NOT_ANNOTATED_CDS"/>
    <property type="molecule type" value="Genomic_DNA"/>
</dbReference>
<dbReference type="InParanoid" id="H3GE62"/>
<accession>H3GE62</accession>
<reference evidence="1" key="2">
    <citation type="submission" date="2015-06" db="UniProtKB">
        <authorList>
            <consortium name="EnsemblProtists"/>
        </authorList>
    </citation>
    <scope>IDENTIFICATION</scope>
    <source>
        <strain evidence="1">Pr102</strain>
    </source>
</reference>
<keyword evidence="2" id="KW-1185">Reference proteome</keyword>
<dbReference type="Proteomes" id="UP000005238">
    <property type="component" value="Unassembled WGS sequence"/>
</dbReference>
<proteinExistence type="predicted"/>
<evidence type="ECO:0000313" key="1">
    <source>
        <dbReference type="EnsemblProtists" id="Phyra73918"/>
    </source>
</evidence>
<dbReference type="EnsemblProtists" id="Phyra73918">
    <property type="protein sequence ID" value="Phyra73918"/>
    <property type="gene ID" value="Phyra73918"/>
</dbReference>
<dbReference type="AlphaFoldDB" id="H3GE62"/>
<dbReference type="HOGENOM" id="CLU_2089613_0_0_1"/>
<name>H3GE62_PHYRM</name>
<sequence length="117" mass="12397">MVVTLSDLTALAGWVMGLLIDLVATLADLAAKPISDLVTRQFADLAAKLLMDLVARQLVGSVAKLHSYLVARHLADLGAKRLTHLAARRVVAKGKVASQLSGLAVRLLLFKSATKAE</sequence>